<evidence type="ECO:0000256" key="2">
    <source>
        <dbReference type="ARBA" id="ARBA00010916"/>
    </source>
</evidence>
<evidence type="ECO:0000256" key="4">
    <source>
        <dbReference type="ARBA" id="ARBA00022853"/>
    </source>
</evidence>
<sequence length="178" mass="19904">MALSCKRTNLTKTTMSESTGNTPAAAPQTPAEGTPAQAAPQASVQYYEHIKKELKSIISQKRTLDKNLASLEEQIFTLEGQYLEDTAQGGNIIRGFENFLKSNTSRRRTEFSENDRLFSLSSASYLRTLKDNGAESDVEVPRTDKKKKKRRKNGEDSSDESDGESEATTKRQRISFKD</sequence>
<feature type="compositionally biased region" description="Acidic residues" evidence="11">
    <location>
        <begin position="156"/>
        <end position="165"/>
    </location>
</feature>
<keyword evidence="4 9" id="KW-0156">Chromatin regulator</keyword>
<feature type="coiled-coil region" evidence="10">
    <location>
        <begin position="54"/>
        <end position="81"/>
    </location>
</feature>
<dbReference type="PANTHER" id="PTHR13476">
    <property type="entry name" value="CHROMATIN MODIFICATION-RELATED PROTEIN MEAF6"/>
    <property type="match status" value="1"/>
</dbReference>
<keyword evidence="13" id="KW-1185">Reference proteome</keyword>
<name>A0A0E9NNK6_SAICN</name>
<dbReference type="AlphaFoldDB" id="A0A0E9NNK6"/>
<dbReference type="InterPro" id="IPR015418">
    <property type="entry name" value="Eaf6"/>
</dbReference>
<comment type="subunit">
    <text evidence="9">Component of the NuA4 histone acetyltransferase complex.</text>
</comment>
<organism evidence="12 13">
    <name type="scientific">Saitoella complicata (strain BCRC 22490 / CBS 7301 / JCM 7358 / NBRC 10748 / NRRL Y-17804)</name>
    <dbReference type="NCBI Taxonomy" id="698492"/>
    <lineage>
        <taxon>Eukaryota</taxon>
        <taxon>Fungi</taxon>
        <taxon>Dikarya</taxon>
        <taxon>Ascomycota</taxon>
        <taxon>Taphrinomycotina</taxon>
        <taxon>Taphrinomycotina incertae sedis</taxon>
        <taxon>Saitoella</taxon>
    </lineage>
</organism>
<dbReference type="Pfam" id="PF09340">
    <property type="entry name" value="NuA4"/>
    <property type="match status" value="1"/>
</dbReference>
<dbReference type="GO" id="GO:0006325">
    <property type="term" value="P:chromatin organization"/>
    <property type="evidence" value="ECO:0007669"/>
    <property type="project" value="UniProtKB-KW"/>
</dbReference>
<accession>A0A0E9NNK6</accession>
<reference evidence="12 13" key="1">
    <citation type="journal article" date="2011" name="J. Gen. Appl. Microbiol.">
        <title>Draft genome sequencing of the enigmatic yeast Saitoella complicata.</title>
        <authorList>
            <person name="Nishida H."/>
            <person name="Hamamoto M."/>
            <person name="Sugiyama J."/>
        </authorList>
    </citation>
    <scope>NUCLEOTIDE SEQUENCE [LARGE SCALE GENOMIC DNA]</scope>
    <source>
        <strain evidence="12 13">NRRL Y-17804</strain>
    </source>
</reference>
<evidence type="ECO:0000256" key="7">
    <source>
        <dbReference type="ARBA" id="ARBA00023163"/>
    </source>
</evidence>
<dbReference type="STRING" id="698492.A0A0E9NNK6"/>
<reference evidence="12 13" key="2">
    <citation type="journal article" date="2014" name="J. Gen. Appl. Microbiol.">
        <title>The early diverging ascomycetous budding yeast Saitoella complicata has three histone deacetylases belonging to the Clr6, Hos2, and Rpd3 lineages.</title>
        <authorList>
            <person name="Nishida H."/>
            <person name="Matsumoto T."/>
            <person name="Kondo S."/>
            <person name="Hamamoto M."/>
            <person name="Yoshikawa H."/>
        </authorList>
    </citation>
    <scope>NUCLEOTIDE SEQUENCE [LARGE SCALE GENOMIC DNA]</scope>
    <source>
        <strain evidence="12 13">NRRL Y-17804</strain>
    </source>
</reference>
<evidence type="ECO:0000256" key="6">
    <source>
        <dbReference type="ARBA" id="ARBA00023054"/>
    </source>
</evidence>
<evidence type="ECO:0000256" key="11">
    <source>
        <dbReference type="SAM" id="MobiDB-lite"/>
    </source>
</evidence>
<evidence type="ECO:0000256" key="1">
    <source>
        <dbReference type="ARBA" id="ARBA00004123"/>
    </source>
</evidence>
<dbReference type="Proteomes" id="UP000033140">
    <property type="component" value="Unassembled WGS sequence"/>
</dbReference>
<comment type="caution">
    <text evidence="12">The sequence shown here is derived from an EMBL/GenBank/DDBJ whole genome shotgun (WGS) entry which is preliminary data.</text>
</comment>
<feature type="compositionally biased region" description="Polar residues" evidence="11">
    <location>
        <begin position="1"/>
        <end position="22"/>
    </location>
</feature>
<keyword evidence="9" id="KW-0234">DNA repair</keyword>
<dbReference type="GO" id="GO:0005634">
    <property type="term" value="C:nucleus"/>
    <property type="evidence" value="ECO:0007669"/>
    <property type="project" value="UniProtKB-SubCell"/>
</dbReference>
<feature type="compositionally biased region" description="Basic and acidic residues" evidence="11">
    <location>
        <begin position="130"/>
        <end position="143"/>
    </location>
</feature>
<keyword evidence="6 10" id="KW-0175">Coiled coil</keyword>
<evidence type="ECO:0000256" key="3">
    <source>
        <dbReference type="ARBA" id="ARBA00018504"/>
    </source>
</evidence>
<comment type="similarity">
    <text evidence="2 9">Belongs to the EAF6 family.</text>
</comment>
<dbReference type="GO" id="GO:0035267">
    <property type="term" value="C:NuA4 histone acetyltransferase complex"/>
    <property type="evidence" value="ECO:0007669"/>
    <property type="project" value="UniProtKB-UniRule"/>
</dbReference>
<feature type="region of interest" description="Disordered" evidence="11">
    <location>
        <begin position="130"/>
        <end position="178"/>
    </location>
</feature>
<protein>
    <recommendedName>
        <fullName evidence="3 9">Chromatin modification-related protein EAF6</fullName>
    </recommendedName>
</protein>
<comment type="function">
    <text evidence="9">Component of the NuA4 histone acetyltransferase complex which is involved in transcriptional activation of selected genes principally by acetylation of nucleosomal histone H4 and H2A. The NuA4 complex is also involved in DNA repair.</text>
</comment>
<evidence type="ECO:0000313" key="13">
    <source>
        <dbReference type="Proteomes" id="UP000033140"/>
    </source>
</evidence>
<feature type="region of interest" description="Disordered" evidence="11">
    <location>
        <begin position="1"/>
        <end position="40"/>
    </location>
</feature>
<dbReference type="EMBL" id="BACD03000046">
    <property type="protein sequence ID" value="GAO51452.1"/>
    <property type="molecule type" value="Genomic_DNA"/>
</dbReference>
<dbReference type="OMA" id="LKAHEGM"/>
<dbReference type="GO" id="GO:0006281">
    <property type="term" value="P:DNA repair"/>
    <property type="evidence" value="ECO:0007669"/>
    <property type="project" value="UniProtKB-UniRule"/>
</dbReference>
<evidence type="ECO:0000256" key="5">
    <source>
        <dbReference type="ARBA" id="ARBA00023015"/>
    </source>
</evidence>
<evidence type="ECO:0000256" key="9">
    <source>
        <dbReference type="RuleBase" id="RU368022"/>
    </source>
</evidence>
<evidence type="ECO:0000256" key="10">
    <source>
        <dbReference type="SAM" id="Coils"/>
    </source>
</evidence>
<keyword evidence="7 9" id="KW-0804">Transcription</keyword>
<keyword evidence="5 9" id="KW-0805">Transcription regulation</keyword>
<comment type="subcellular location">
    <subcellularLocation>
        <location evidence="1 9">Nucleus</location>
    </subcellularLocation>
</comment>
<proteinExistence type="inferred from homology"/>
<keyword evidence="8 9" id="KW-0539">Nucleus</keyword>
<evidence type="ECO:0000256" key="8">
    <source>
        <dbReference type="ARBA" id="ARBA00023242"/>
    </source>
</evidence>
<reference evidence="12 13" key="3">
    <citation type="journal article" date="2015" name="Genome Announc.">
        <title>Draft Genome Sequence of the Archiascomycetous Yeast Saitoella complicata.</title>
        <authorList>
            <person name="Yamauchi K."/>
            <person name="Kondo S."/>
            <person name="Hamamoto M."/>
            <person name="Takahashi Y."/>
            <person name="Ogura Y."/>
            <person name="Hayashi T."/>
            <person name="Nishida H."/>
        </authorList>
    </citation>
    <scope>NUCLEOTIDE SEQUENCE [LARGE SCALE GENOMIC DNA]</scope>
    <source>
        <strain evidence="12 13">NRRL Y-17804</strain>
    </source>
</reference>
<gene>
    <name evidence="12" type="ORF">G7K_5553-t1</name>
</gene>
<keyword evidence="9" id="KW-0227">DNA damage</keyword>
<evidence type="ECO:0000313" key="12">
    <source>
        <dbReference type="EMBL" id="GAO51452.1"/>
    </source>
</evidence>